<dbReference type="Pfam" id="PF01150">
    <property type="entry name" value="GDA1_CD39"/>
    <property type="match status" value="1"/>
</dbReference>
<comment type="similarity">
    <text evidence="2 8">Belongs to the GDA1/CD39 NTPase family.</text>
</comment>
<reference evidence="12" key="2">
    <citation type="journal article" date="2023" name="IMA Fungus">
        <title>Comparative genomic study of the Penicillium genus elucidates a diverse pangenome and 15 lateral gene transfer events.</title>
        <authorList>
            <person name="Petersen C."/>
            <person name="Sorensen T."/>
            <person name="Nielsen M.R."/>
            <person name="Sondergaard T.E."/>
            <person name="Sorensen J.L."/>
            <person name="Fitzpatrick D.A."/>
            <person name="Frisvad J.C."/>
            <person name="Nielsen K.L."/>
        </authorList>
    </citation>
    <scope>NUCLEOTIDE SEQUENCE</scope>
    <source>
        <strain evidence="11">IBT 35673</strain>
        <strain evidence="12">IBT 35675</strain>
    </source>
</reference>
<feature type="active site" description="Proton acceptor" evidence="6">
    <location>
        <position position="246"/>
    </location>
</feature>
<evidence type="ECO:0000256" key="8">
    <source>
        <dbReference type="RuleBase" id="RU003833"/>
    </source>
</evidence>
<dbReference type="GO" id="GO:0000139">
    <property type="term" value="C:Golgi membrane"/>
    <property type="evidence" value="ECO:0007669"/>
    <property type="project" value="UniProtKB-SubCell"/>
</dbReference>
<evidence type="ECO:0000256" key="6">
    <source>
        <dbReference type="PIRSR" id="PIRSR600407-1"/>
    </source>
</evidence>
<dbReference type="Proteomes" id="UP001148299">
    <property type="component" value="Unassembled WGS sequence"/>
</dbReference>
<reference evidence="12" key="1">
    <citation type="submission" date="2022-12" db="EMBL/GenBank/DDBJ databases">
        <authorList>
            <person name="Petersen C."/>
        </authorList>
    </citation>
    <scope>NUCLEOTIDE SEQUENCE</scope>
    <source>
        <strain evidence="11">IBT 35673</strain>
        <strain evidence="12">IBT 35675</strain>
    </source>
</reference>
<evidence type="ECO:0000256" key="1">
    <source>
        <dbReference type="ARBA" id="ARBA00004323"/>
    </source>
</evidence>
<proteinExistence type="inferred from homology"/>
<feature type="binding site" evidence="7">
    <location>
        <begin position="277"/>
        <end position="281"/>
    </location>
    <ligand>
        <name>ATP</name>
        <dbReference type="ChEBI" id="CHEBI:30616"/>
    </ligand>
</feature>
<dbReference type="GO" id="GO:0004382">
    <property type="term" value="F:GDP phosphatase activity"/>
    <property type="evidence" value="ECO:0007669"/>
    <property type="project" value="UniProtKB-EC"/>
</dbReference>
<dbReference type="EMBL" id="JAPZBQ010000001">
    <property type="protein sequence ID" value="KAJ5351269.1"/>
    <property type="molecule type" value="Genomic_DNA"/>
</dbReference>
<dbReference type="Gene3D" id="3.30.420.150">
    <property type="entry name" value="Exopolyphosphatase. Domain 2"/>
    <property type="match status" value="1"/>
</dbReference>
<comment type="subcellular location">
    <subcellularLocation>
        <location evidence="1">Golgi apparatus membrane</location>
        <topology evidence="1">Single-pass type II membrane protein</topology>
    </subcellularLocation>
</comment>
<keyword evidence="13" id="KW-1185">Reference proteome</keyword>
<dbReference type="GO" id="GO:0009134">
    <property type="term" value="P:nucleoside diphosphate catabolic process"/>
    <property type="evidence" value="ECO:0007669"/>
    <property type="project" value="TreeGrafter"/>
</dbReference>
<dbReference type="Proteomes" id="UP001147695">
    <property type="component" value="Unassembled WGS sequence"/>
</dbReference>
<name>A0A9W9UZU5_PENBR</name>
<dbReference type="GO" id="GO:0006487">
    <property type="term" value="P:protein N-linked glycosylation"/>
    <property type="evidence" value="ECO:0007669"/>
    <property type="project" value="TreeGrafter"/>
</dbReference>
<sequence>MSTGVDNLSHESKPDDLASAARHRSFSRSNGSALSQSTDPGRISDKQPANMAQTQRTRYVKTGAIIVFVFMVLMWLSPSKPAVSSFNQEKPPSGSGVATSQKCTKPFDSSKPLIQYALMIDAGSTGSRIHVYRFNNCGSTPELENEVFEQTKPKEGGSGLSSFKEDAEGAAQSLDPLMEVALKSVPEEYRSCSPVALKATAGLRLLGPEMSDKILTAVRHRLETVYPFPVVSKEKGGVQIMDGSDEGVYAWITTNYLLGKIGGPDETPTAAVFDLGGGSTQIVFQPTFEKSKAGGMPEHLAAGDHKYDLKFGGREFELYQHSHLGYGLMSAREAMNTVVVENMLAHSPKDLEWVKQPIQNPCIGPGMKKDVTLKFPADHPLGPSVKVQMVGPKDQSMAPQCRAIAEKILKKSGECKLAPCSFNGVHQPSLAKTFAKEDVYIFSYFFDRTAPLGMPESFTLDELHQLTSTVCAGESQWKAFEGVENALEELRDRPEWCMDLSFMVGLLHTGYEMPLSREVKIAKKIKNNELGWCLGASLPLLSQESGWTCRIKQVA</sequence>
<keyword evidence="3 8" id="KW-0378">Hydrolase</keyword>
<evidence type="ECO:0000256" key="2">
    <source>
        <dbReference type="ARBA" id="ARBA00009283"/>
    </source>
</evidence>
<evidence type="ECO:0000313" key="11">
    <source>
        <dbReference type="EMBL" id="KAJ5351269.1"/>
    </source>
</evidence>
<evidence type="ECO:0000256" key="5">
    <source>
        <dbReference type="ARBA" id="ARBA00038903"/>
    </source>
</evidence>
<dbReference type="GO" id="GO:0017111">
    <property type="term" value="F:ribonucleoside triphosphate phosphatase activity"/>
    <property type="evidence" value="ECO:0007669"/>
    <property type="project" value="TreeGrafter"/>
</dbReference>
<keyword evidence="7" id="KW-0547">Nucleotide-binding</keyword>
<dbReference type="GO" id="GO:0045134">
    <property type="term" value="F:UDP phosphatase activity"/>
    <property type="evidence" value="ECO:0007669"/>
    <property type="project" value="TreeGrafter"/>
</dbReference>
<protein>
    <recommendedName>
        <fullName evidence="5">guanosine-diphosphatase</fullName>
        <ecNumber evidence="5">3.6.1.42</ecNumber>
    </recommendedName>
</protein>
<keyword evidence="7" id="KW-0067">ATP-binding</keyword>
<dbReference type="EC" id="3.6.1.42" evidence="5"/>
<evidence type="ECO:0000256" key="10">
    <source>
        <dbReference type="SAM" id="Phobius"/>
    </source>
</evidence>
<keyword evidence="10" id="KW-0812">Transmembrane</keyword>
<dbReference type="PANTHER" id="PTHR11782">
    <property type="entry name" value="ADENOSINE/GUANOSINE DIPHOSPHATASE"/>
    <property type="match status" value="1"/>
</dbReference>
<organism evidence="12 13">
    <name type="scientific">Penicillium brevicompactum</name>
    <dbReference type="NCBI Taxonomy" id="5074"/>
    <lineage>
        <taxon>Eukaryota</taxon>
        <taxon>Fungi</taxon>
        <taxon>Dikarya</taxon>
        <taxon>Ascomycota</taxon>
        <taxon>Pezizomycotina</taxon>
        <taxon>Eurotiomycetes</taxon>
        <taxon>Eurotiomycetidae</taxon>
        <taxon>Eurotiales</taxon>
        <taxon>Aspergillaceae</taxon>
        <taxon>Penicillium</taxon>
    </lineage>
</organism>
<keyword evidence="10" id="KW-1133">Transmembrane helix</keyword>
<feature type="compositionally biased region" description="Polar residues" evidence="9">
    <location>
        <begin position="30"/>
        <end position="39"/>
    </location>
</feature>
<gene>
    <name evidence="11" type="ORF">N7452_000243</name>
    <name evidence="12" type="ORF">N7541_002069</name>
</gene>
<evidence type="ECO:0000256" key="4">
    <source>
        <dbReference type="ARBA" id="ARBA00037742"/>
    </source>
</evidence>
<dbReference type="GO" id="GO:0005524">
    <property type="term" value="F:ATP binding"/>
    <property type="evidence" value="ECO:0007669"/>
    <property type="project" value="UniProtKB-KW"/>
</dbReference>
<feature type="transmembrane region" description="Helical" evidence="10">
    <location>
        <begin position="59"/>
        <end position="77"/>
    </location>
</feature>
<dbReference type="CDD" id="cd24040">
    <property type="entry name" value="ASKHA_NBD_GDA1"/>
    <property type="match status" value="1"/>
</dbReference>
<comment type="function">
    <text evidence="4">After transfer of sugars to endogenous macromolecular acceptors, the enzyme converts nucleoside diphosphates to nucleoside monophosphates which in turn exit the Golgi lumen in a coupled antiporter reaction, allowing entry of additional nucleotide sugar from the cytosol.</text>
</comment>
<dbReference type="PANTHER" id="PTHR11782:SF83">
    <property type="entry name" value="GUANOSINE-DIPHOSPHATASE"/>
    <property type="match status" value="1"/>
</dbReference>
<feature type="region of interest" description="Disordered" evidence="9">
    <location>
        <begin position="1"/>
        <end position="55"/>
    </location>
</feature>
<dbReference type="PROSITE" id="PS01238">
    <property type="entry name" value="GDA1_CD39_NTPASE"/>
    <property type="match status" value="1"/>
</dbReference>
<evidence type="ECO:0000256" key="3">
    <source>
        <dbReference type="ARBA" id="ARBA00022801"/>
    </source>
</evidence>
<dbReference type="AlphaFoldDB" id="A0A9W9UZU5"/>
<dbReference type="EMBL" id="JAPZBR010000002">
    <property type="protein sequence ID" value="KAJ5361225.1"/>
    <property type="molecule type" value="Genomic_DNA"/>
</dbReference>
<evidence type="ECO:0000313" key="13">
    <source>
        <dbReference type="Proteomes" id="UP001148299"/>
    </source>
</evidence>
<evidence type="ECO:0000313" key="12">
    <source>
        <dbReference type="EMBL" id="KAJ5361225.1"/>
    </source>
</evidence>
<keyword evidence="10" id="KW-0472">Membrane</keyword>
<evidence type="ECO:0000256" key="7">
    <source>
        <dbReference type="PIRSR" id="PIRSR600407-2"/>
    </source>
</evidence>
<dbReference type="InterPro" id="IPR000407">
    <property type="entry name" value="GDA1_CD39_NTPase"/>
</dbReference>
<feature type="region of interest" description="Disordered" evidence="9">
    <location>
        <begin position="83"/>
        <end position="103"/>
    </location>
</feature>
<comment type="caution">
    <text evidence="12">The sequence shown here is derived from an EMBL/GenBank/DDBJ whole genome shotgun (WGS) entry which is preliminary data.</text>
</comment>
<accession>A0A9W9UZU5</accession>
<dbReference type="Gene3D" id="3.30.420.40">
    <property type="match status" value="1"/>
</dbReference>
<dbReference type="OrthoDB" id="6372431at2759"/>
<evidence type="ECO:0000256" key="9">
    <source>
        <dbReference type="SAM" id="MobiDB-lite"/>
    </source>
</evidence>